<dbReference type="EMBL" id="KN838859">
    <property type="protein sequence ID" value="KIJ93200.1"/>
    <property type="molecule type" value="Genomic_DNA"/>
</dbReference>
<dbReference type="OrthoDB" id="3262237at2759"/>
<evidence type="ECO:0000313" key="1">
    <source>
        <dbReference type="EMBL" id="KIJ93200.1"/>
    </source>
</evidence>
<accession>A0A0C9WQ53</accession>
<sequence>CASFFKKIQHRLDGQTKPSNRRLRVANGVIVPSQAMWSGVLELGGLRAEGEFEIFDSGGGWEFLFGKPLLHNFKALHDFETDTVTIRSIHQSVTLHNNAGENSPIATTGISLTLDVKQREISVGGS</sequence>
<organism evidence="1 2">
    <name type="scientific">Laccaria amethystina LaAM-08-1</name>
    <dbReference type="NCBI Taxonomy" id="1095629"/>
    <lineage>
        <taxon>Eukaryota</taxon>
        <taxon>Fungi</taxon>
        <taxon>Dikarya</taxon>
        <taxon>Basidiomycota</taxon>
        <taxon>Agaricomycotina</taxon>
        <taxon>Agaricomycetes</taxon>
        <taxon>Agaricomycetidae</taxon>
        <taxon>Agaricales</taxon>
        <taxon>Agaricineae</taxon>
        <taxon>Hydnangiaceae</taxon>
        <taxon>Laccaria</taxon>
    </lineage>
</organism>
<name>A0A0C9WQ53_9AGAR</name>
<gene>
    <name evidence="1" type="ORF">K443DRAFT_61579</name>
</gene>
<reference evidence="1 2" key="1">
    <citation type="submission" date="2014-04" db="EMBL/GenBank/DDBJ databases">
        <authorList>
            <consortium name="DOE Joint Genome Institute"/>
            <person name="Kuo A."/>
            <person name="Kohler A."/>
            <person name="Nagy L.G."/>
            <person name="Floudas D."/>
            <person name="Copeland A."/>
            <person name="Barry K.W."/>
            <person name="Cichocki N."/>
            <person name="Veneault-Fourrey C."/>
            <person name="LaButti K."/>
            <person name="Lindquist E.A."/>
            <person name="Lipzen A."/>
            <person name="Lundell T."/>
            <person name="Morin E."/>
            <person name="Murat C."/>
            <person name="Sun H."/>
            <person name="Tunlid A."/>
            <person name="Henrissat B."/>
            <person name="Grigoriev I.V."/>
            <person name="Hibbett D.S."/>
            <person name="Martin F."/>
            <person name="Nordberg H.P."/>
            <person name="Cantor M.N."/>
            <person name="Hua S.X."/>
        </authorList>
    </citation>
    <scope>NUCLEOTIDE SEQUENCE [LARGE SCALE GENOMIC DNA]</scope>
    <source>
        <strain evidence="1 2">LaAM-08-1</strain>
    </source>
</reference>
<proteinExistence type="predicted"/>
<feature type="non-terminal residue" evidence="1">
    <location>
        <position position="1"/>
    </location>
</feature>
<dbReference type="HOGENOM" id="CLU_097628_0_0_1"/>
<dbReference type="Proteomes" id="UP000054477">
    <property type="component" value="Unassembled WGS sequence"/>
</dbReference>
<reference evidence="2" key="2">
    <citation type="submission" date="2015-01" db="EMBL/GenBank/DDBJ databases">
        <title>Evolutionary Origins and Diversification of the Mycorrhizal Mutualists.</title>
        <authorList>
            <consortium name="DOE Joint Genome Institute"/>
            <consortium name="Mycorrhizal Genomics Consortium"/>
            <person name="Kohler A."/>
            <person name="Kuo A."/>
            <person name="Nagy L.G."/>
            <person name="Floudas D."/>
            <person name="Copeland A."/>
            <person name="Barry K.W."/>
            <person name="Cichocki N."/>
            <person name="Veneault-Fourrey C."/>
            <person name="LaButti K."/>
            <person name="Lindquist E.A."/>
            <person name="Lipzen A."/>
            <person name="Lundell T."/>
            <person name="Morin E."/>
            <person name="Murat C."/>
            <person name="Riley R."/>
            <person name="Ohm R."/>
            <person name="Sun H."/>
            <person name="Tunlid A."/>
            <person name="Henrissat B."/>
            <person name="Grigoriev I.V."/>
            <person name="Hibbett D.S."/>
            <person name="Martin F."/>
        </authorList>
    </citation>
    <scope>NUCLEOTIDE SEQUENCE [LARGE SCALE GENOMIC DNA]</scope>
    <source>
        <strain evidence="2">LaAM-08-1</strain>
    </source>
</reference>
<keyword evidence="2" id="KW-1185">Reference proteome</keyword>
<feature type="non-terminal residue" evidence="1">
    <location>
        <position position="126"/>
    </location>
</feature>
<protein>
    <submittedName>
        <fullName evidence="1">Uncharacterized protein</fullName>
    </submittedName>
</protein>
<dbReference type="AlphaFoldDB" id="A0A0C9WQ53"/>
<evidence type="ECO:0000313" key="2">
    <source>
        <dbReference type="Proteomes" id="UP000054477"/>
    </source>
</evidence>